<dbReference type="InterPro" id="IPR056632">
    <property type="entry name" value="DUF7730"/>
</dbReference>
<feature type="domain" description="DUF7730" evidence="1">
    <location>
        <begin position="73"/>
        <end position="260"/>
    </location>
</feature>
<protein>
    <recommendedName>
        <fullName evidence="1">DUF7730 domain-containing protein</fullName>
    </recommendedName>
</protein>
<dbReference type="EMBL" id="JBBPHU010000018">
    <property type="protein sequence ID" value="KAK7509375.1"/>
    <property type="molecule type" value="Genomic_DNA"/>
</dbReference>
<reference evidence="2 3" key="1">
    <citation type="submission" date="2024-04" db="EMBL/GenBank/DDBJ databases">
        <title>Phyllosticta paracitricarpa is synonymous to the EU quarantine fungus P. citricarpa based on phylogenomic analyses.</title>
        <authorList>
            <consortium name="Lawrence Berkeley National Laboratory"/>
            <person name="Van Ingen-Buijs V.A."/>
            <person name="Van Westerhoven A.C."/>
            <person name="Haridas S."/>
            <person name="Skiadas P."/>
            <person name="Martin F."/>
            <person name="Groenewald J.Z."/>
            <person name="Crous P.W."/>
            <person name="Seidl M.F."/>
        </authorList>
    </citation>
    <scope>NUCLEOTIDE SEQUENCE [LARGE SCALE GENOMIC DNA]</scope>
    <source>
        <strain evidence="2 3">CBS 123371</strain>
    </source>
</reference>
<evidence type="ECO:0000259" key="1">
    <source>
        <dbReference type="Pfam" id="PF24864"/>
    </source>
</evidence>
<accession>A0ABR1KD59</accession>
<comment type="caution">
    <text evidence="2">The sequence shown here is derived from an EMBL/GenBank/DDBJ whole genome shotgun (WGS) entry which is preliminary data.</text>
</comment>
<gene>
    <name evidence="2" type="ORF">IWZ03DRAFT_419064</name>
</gene>
<organism evidence="2 3">
    <name type="scientific">Phyllosticta citriasiana</name>
    <dbReference type="NCBI Taxonomy" id="595635"/>
    <lineage>
        <taxon>Eukaryota</taxon>
        <taxon>Fungi</taxon>
        <taxon>Dikarya</taxon>
        <taxon>Ascomycota</taxon>
        <taxon>Pezizomycotina</taxon>
        <taxon>Dothideomycetes</taxon>
        <taxon>Dothideomycetes incertae sedis</taxon>
        <taxon>Botryosphaeriales</taxon>
        <taxon>Phyllostictaceae</taxon>
        <taxon>Phyllosticta</taxon>
    </lineage>
</organism>
<name>A0ABR1KD59_9PEZI</name>
<dbReference type="PANTHER" id="PTHR38790">
    <property type="entry name" value="2EXR DOMAIN-CONTAINING PROTEIN-RELATED"/>
    <property type="match status" value="1"/>
</dbReference>
<evidence type="ECO:0000313" key="2">
    <source>
        <dbReference type="EMBL" id="KAK7509375.1"/>
    </source>
</evidence>
<proteinExistence type="predicted"/>
<dbReference type="Pfam" id="PF24864">
    <property type="entry name" value="DUF7730"/>
    <property type="match status" value="1"/>
</dbReference>
<evidence type="ECO:0000313" key="3">
    <source>
        <dbReference type="Proteomes" id="UP001363622"/>
    </source>
</evidence>
<keyword evidence="3" id="KW-1185">Reference proteome</keyword>
<dbReference type="Proteomes" id="UP001363622">
    <property type="component" value="Unassembled WGS sequence"/>
</dbReference>
<sequence>MAPTSEVLSSRRWRPLSKMFRNIALRQKQRRVKAASTHDFFAAAMQPPTGASTMVKSPRTVLEKCQMDRDPQLSSGFCRLPLEIRLMIYEAAGLKSTVHLFSHKDDKLGHFCCTASSRDCCPLETEPSTTERYIKYTNRSHNNTSLLHLALTCQTLYFELLLPVYQQARLSFRQLRTLQKFLNTTPLPLLSNLRSLSLRYHFGALCDPISDEMARWRAVCKGLARLEGLRDVFVRVSGRCEDLNAVFAPLRAVRASERFCVLNRLSFTWAVVLSNVPVRGWPFEGPFEMVDLERDCPRYLAACEKSNRLLPLPRDYDFDVYDLKSPWRWSKSVN</sequence>